<dbReference type="PANTHER" id="PTHR11735">
    <property type="entry name" value="TRNA N6-ADENOSINE THREONYLCARBAMOYLTRANSFERASE"/>
    <property type="match status" value="1"/>
</dbReference>
<evidence type="ECO:0000313" key="3">
    <source>
        <dbReference type="Proteomes" id="UP000034287"/>
    </source>
</evidence>
<dbReference type="PATRIC" id="fig|1432562.3.peg.2504"/>
<dbReference type="Pfam" id="PF00814">
    <property type="entry name" value="TsaD"/>
    <property type="match status" value="1"/>
</dbReference>
<dbReference type="InterPro" id="IPR043129">
    <property type="entry name" value="ATPase_NBD"/>
</dbReference>
<keyword evidence="3" id="KW-1185">Reference proteome</keyword>
<dbReference type="NCBIfam" id="TIGR03725">
    <property type="entry name" value="T6A_YeaZ"/>
    <property type="match status" value="1"/>
</dbReference>
<dbReference type="STRING" id="1432562.WN59_12505"/>
<protein>
    <recommendedName>
        <fullName evidence="1">Gcp-like domain-containing protein</fullName>
    </recommendedName>
</protein>
<reference evidence="2 3" key="1">
    <citation type="submission" date="2015-04" db="EMBL/GenBank/DDBJ databases">
        <title>Taxonomic description and genome sequence of Salinicoccus sediminis sp. nov., a novel hyper halotolerant bacterium isolated from marine sediment.</title>
        <authorList>
            <person name="Mathan Kumar R."/>
            <person name="Kaur G."/>
            <person name="Kumar N."/>
            <person name="Kumar A."/>
            <person name="Singh N.K."/>
            <person name="Kaur N."/>
            <person name="Mayilraj S."/>
        </authorList>
    </citation>
    <scope>NUCLEOTIDE SEQUENCE [LARGE SCALE GENOMIC DNA]</scope>
    <source>
        <strain evidence="2 3">SV-16</strain>
    </source>
</reference>
<evidence type="ECO:0000313" key="2">
    <source>
        <dbReference type="EMBL" id="KKK32869.1"/>
    </source>
</evidence>
<gene>
    <name evidence="2" type="ORF">WN59_12505</name>
</gene>
<dbReference type="AlphaFoldDB" id="A0A0M2SDS6"/>
<dbReference type="InterPro" id="IPR022496">
    <property type="entry name" value="T6A_TsaB"/>
</dbReference>
<dbReference type="InterPro" id="IPR000905">
    <property type="entry name" value="Gcp-like_dom"/>
</dbReference>
<dbReference type="GO" id="GO:0002949">
    <property type="term" value="P:tRNA threonylcarbamoyladenosine modification"/>
    <property type="evidence" value="ECO:0007669"/>
    <property type="project" value="InterPro"/>
</dbReference>
<sequence length="218" mass="24240">MISLLIDTSNRPLSVALNRDGFTLAEINTTVKKTHSATVMDYIDKLFRMTELKKNDIDRIIVAKGPGSYTGVRIGVTVAKTLAFALGTKLYSVSSLFVVAASYSKEGIVAPLFDARRGNVFGAVYNMKPDSFTEEVAPAHMSLKDLQTKLSSYESSVILLDGQENISANLEDFVHTVPRISLIEQFETALEEEDIHSLVPEYLRISEAERNWMEQNKS</sequence>
<evidence type="ECO:0000259" key="1">
    <source>
        <dbReference type="Pfam" id="PF00814"/>
    </source>
</evidence>
<dbReference type="OrthoDB" id="9784166at2"/>
<organism evidence="2 3">
    <name type="scientific">Salinicoccus sediminis</name>
    <dbReference type="NCBI Taxonomy" id="1432562"/>
    <lineage>
        <taxon>Bacteria</taxon>
        <taxon>Bacillati</taxon>
        <taxon>Bacillota</taxon>
        <taxon>Bacilli</taxon>
        <taxon>Bacillales</taxon>
        <taxon>Staphylococcaceae</taxon>
        <taxon>Salinicoccus</taxon>
    </lineage>
</organism>
<name>A0A0M2SDS6_9STAP</name>
<proteinExistence type="predicted"/>
<comment type="caution">
    <text evidence="2">The sequence shown here is derived from an EMBL/GenBank/DDBJ whole genome shotgun (WGS) entry which is preliminary data.</text>
</comment>
<dbReference type="EMBL" id="LAYZ01000026">
    <property type="protein sequence ID" value="KKK32869.1"/>
    <property type="molecule type" value="Genomic_DNA"/>
</dbReference>
<dbReference type="SUPFAM" id="SSF53067">
    <property type="entry name" value="Actin-like ATPase domain"/>
    <property type="match status" value="1"/>
</dbReference>
<dbReference type="Gene3D" id="3.30.420.200">
    <property type="match status" value="1"/>
</dbReference>
<dbReference type="RefSeq" id="WP_046517890.1">
    <property type="nucleotide sequence ID" value="NZ_LAYZ01000026.1"/>
</dbReference>
<accession>A0A0M2SDS6</accession>
<dbReference type="PANTHER" id="PTHR11735:SF11">
    <property type="entry name" value="TRNA THREONYLCARBAMOYLADENOSINE BIOSYNTHESIS PROTEIN TSAB"/>
    <property type="match status" value="1"/>
</dbReference>
<dbReference type="CDD" id="cd24032">
    <property type="entry name" value="ASKHA_NBD_TsaB"/>
    <property type="match status" value="1"/>
</dbReference>
<dbReference type="Gene3D" id="3.30.420.40">
    <property type="match status" value="1"/>
</dbReference>
<dbReference type="Proteomes" id="UP000034287">
    <property type="component" value="Unassembled WGS sequence"/>
</dbReference>
<dbReference type="GO" id="GO:0005829">
    <property type="term" value="C:cytosol"/>
    <property type="evidence" value="ECO:0007669"/>
    <property type="project" value="TreeGrafter"/>
</dbReference>
<feature type="domain" description="Gcp-like" evidence="1">
    <location>
        <begin position="31"/>
        <end position="146"/>
    </location>
</feature>